<keyword evidence="9" id="KW-0472">Membrane</keyword>
<dbReference type="Pfam" id="PF13609">
    <property type="entry name" value="Porin_4"/>
    <property type="match status" value="1"/>
</dbReference>
<accession>G3A4E2</accession>
<dbReference type="EMBL" id="FR854088">
    <property type="protein sequence ID" value="CCA88779.1"/>
    <property type="molecule type" value="Genomic_DNA"/>
</dbReference>
<evidence type="ECO:0000256" key="1">
    <source>
        <dbReference type="ARBA" id="ARBA00004571"/>
    </source>
</evidence>
<keyword evidence="8" id="KW-0626">Porin</keyword>
<evidence type="ECO:0000256" key="2">
    <source>
        <dbReference type="ARBA" id="ARBA00011233"/>
    </source>
</evidence>
<comment type="subunit">
    <text evidence="2">Homotrimer.</text>
</comment>
<dbReference type="InterPro" id="IPR050298">
    <property type="entry name" value="Gram-neg_bact_OMP"/>
</dbReference>
<dbReference type="SUPFAM" id="SSF56935">
    <property type="entry name" value="Porins"/>
    <property type="match status" value="1"/>
</dbReference>
<keyword evidence="4" id="KW-1134">Transmembrane beta strand</keyword>
<dbReference type="GO" id="GO:0009279">
    <property type="term" value="C:cell outer membrane"/>
    <property type="evidence" value="ECO:0007669"/>
    <property type="project" value="UniProtKB-SubCell"/>
</dbReference>
<dbReference type="PRINTS" id="PR00182">
    <property type="entry name" value="ECOLNEIPORIN"/>
</dbReference>
<evidence type="ECO:0000313" key="13">
    <source>
        <dbReference type="EMBL" id="CCA88779.1"/>
    </source>
</evidence>
<keyword evidence="10" id="KW-0998">Cell outer membrane</keyword>
<evidence type="ECO:0000256" key="4">
    <source>
        <dbReference type="ARBA" id="ARBA00022452"/>
    </source>
</evidence>
<dbReference type="AlphaFoldDB" id="G3A4E2"/>
<evidence type="ECO:0000256" key="7">
    <source>
        <dbReference type="ARBA" id="ARBA00023065"/>
    </source>
</evidence>
<feature type="chain" id="PRO_5003441671" evidence="11">
    <location>
        <begin position="22"/>
        <end position="376"/>
    </location>
</feature>
<keyword evidence="6 11" id="KW-0732">Signal</keyword>
<dbReference type="Gene3D" id="2.40.160.10">
    <property type="entry name" value="Porin"/>
    <property type="match status" value="1"/>
</dbReference>
<dbReference type="InterPro" id="IPR023614">
    <property type="entry name" value="Porin_dom_sf"/>
</dbReference>
<keyword evidence="3" id="KW-0813">Transport</keyword>
<dbReference type="PANTHER" id="PTHR34501:SF9">
    <property type="entry name" value="MAJOR OUTER MEMBRANE PROTEIN P.IA"/>
    <property type="match status" value="1"/>
</dbReference>
<dbReference type="CDD" id="cd00342">
    <property type="entry name" value="gram_neg_porins"/>
    <property type="match status" value="1"/>
</dbReference>
<keyword evidence="7" id="KW-0406">Ion transport</keyword>
<proteinExistence type="predicted"/>
<reference evidence="13" key="1">
    <citation type="journal article" date="2011" name="PLoS ONE">
        <title>Ralstonia syzygii, the Blood Disease Bacterium and some Asian R. solanacearum strains form a single genomic species despite divergent lifestyles.</title>
        <authorList>
            <person name="Remenant B."/>
            <person name="de Cambiaire J.C."/>
            <person name="Cellier G."/>
            <person name="Jacobs J.M."/>
            <person name="Mangenot S."/>
            <person name="Barbe V."/>
            <person name="Lajus A."/>
            <person name="Vallenet D."/>
            <person name="Medigue C."/>
            <person name="Fegan M."/>
            <person name="Allen C."/>
            <person name="Prior P."/>
        </authorList>
    </citation>
    <scope>NUCLEOTIDE SEQUENCE</scope>
    <source>
        <strain evidence="13">R24</strain>
    </source>
</reference>
<evidence type="ECO:0000256" key="11">
    <source>
        <dbReference type="SAM" id="SignalP"/>
    </source>
</evidence>
<gene>
    <name evidence="13" type="ORF">RALSY_30534</name>
</gene>
<dbReference type="InterPro" id="IPR001702">
    <property type="entry name" value="Porin_Gram-ve"/>
</dbReference>
<dbReference type="PRINTS" id="PR00184">
    <property type="entry name" value="NEISSPPORIN"/>
</dbReference>
<evidence type="ECO:0000256" key="6">
    <source>
        <dbReference type="ARBA" id="ARBA00022729"/>
    </source>
</evidence>
<evidence type="ECO:0000256" key="5">
    <source>
        <dbReference type="ARBA" id="ARBA00022692"/>
    </source>
</evidence>
<reference evidence="13" key="2">
    <citation type="submission" date="2011-04" db="EMBL/GenBank/DDBJ databases">
        <authorList>
            <person name="Genoscope - CEA"/>
        </authorList>
    </citation>
    <scope>NUCLEOTIDE SEQUENCE</scope>
    <source>
        <strain evidence="13">R24</strain>
    </source>
</reference>
<evidence type="ECO:0000259" key="12">
    <source>
        <dbReference type="Pfam" id="PF13609"/>
    </source>
</evidence>
<organism evidence="13">
    <name type="scientific">Ralstonia syzygii R24</name>
    <dbReference type="NCBI Taxonomy" id="907261"/>
    <lineage>
        <taxon>Bacteria</taxon>
        <taxon>Pseudomonadati</taxon>
        <taxon>Pseudomonadota</taxon>
        <taxon>Betaproteobacteria</taxon>
        <taxon>Burkholderiales</taxon>
        <taxon>Burkholderiaceae</taxon>
        <taxon>Ralstonia</taxon>
        <taxon>Ralstonia solanacearum species complex</taxon>
    </lineage>
</organism>
<evidence type="ECO:0000256" key="9">
    <source>
        <dbReference type="ARBA" id="ARBA00023136"/>
    </source>
</evidence>
<protein>
    <submittedName>
        <fullName evidence="13">Putative Outer membrane porin OpcP</fullName>
    </submittedName>
</protein>
<dbReference type="GO" id="GO:0034220">
    <property type="term" value="P:monoatomic ion transmembrane transport"/>
    <property type="evidence" value="ECO:0007669"/>
    <property type="project" value="InterPro"/>
</dbReference>
<evidence type="ECO:0000256" key="3">
    <source>
        <dbReference type="ARBA" id="ARBA00022448"/>
    </source>
</evidence>
<feature type="signal peptide" evidence="11">
    <location>
        <begin position="1"/>
        <end position="21"/>
    </location>
</feature>
<name>G3A4E2_9RALS</name>
<dbReference type="RefSeq" id="WP_275794357.1">
    <property type="nucleotide sequence ID" value="NZ_CP115944.1"/>
</dbReference>
<dbReference type="InterPro" id="IPR002299">
    <property type="entry name" value="Porin_Neis"/>
</dbReference>
<feature type="domain" description="Porin" evidence="12">
    <location>
        <begin position="8"/>
        <end position="339"/>
    </location>
</feature>
<dbReference type="GO" id="GO:0015288">
    <property type="term" value="F:porin activity"/>
    <property type="evidence" value="ECO:0007669"/>
    <property type="project" value="UniProtKB-KW"/>
</dbReference>
<keyword evidence="5" id="KW-0812">Transmembrane</keyword>
<evidence type="ECO:0000256" key="8">
    <source>
        <dbReference type="ARBA" id="ARBA00023114"/>
    </source>
</evidence>
<evidence type="ECO:0000256" key="10">
    <source>
        <dbReference type="ARBA" id="ARBA00023237"/>
    </source>
</evidence>
<sequence>MKRNLAMAALACSGFVGSAHAQSSVTLYGIIDVGVNYVTNLKSGNGSSAVMLQDGPPQASRWGLRGSEDLGGGNRAIFTLESGFSAVTGTSSQGSRLFGRQSFVGLQNDRLGTLTLGRQYDAVVAFLAPMTANGTYGGGYFSHIFDNDNTDNNTRITNSIKYMSPSYGGFTFGGLYGLSDQAGGFSNNRAYSFGAGYSAGPVSLGAAYQVYNHPGANADGAVSSNADATFIGRQQQIFGLGGTYTIGPVKAGLAWTRTDITGITSGPIVADRLLLNNFEINARYDITPNVFLAGGYTYTVGRQVNASTETKPKWHQLNLMLDYAFSKRTDVFLISAYQKAAGDATFAFIYGNGQTPVQSAGTAKQAVVRVGIRHKF</sequence>
<dbReference type="PANTHER" id="PTHR34501">
    <property type="entry name" value="PROTEIN YDDL-RELATED"/>
    <property type="match status" value="1"/>
</dbReference>
<dbReference type="GO" id="GO:0046930">
    <property type="term" value="C:pore complex"/>
    <property type="evidence" value="ECO:0007669"/>
    <property type="project" value="UniProtKB-KW"/>
</dbReference>
<comment type="subcellular location">
    <subcellularLocation>
        <location evidence="1">Cell outer membrane</location>
        <topology evidence="1">Multi-pass membrane protein</topology>
    </subcellularLocation>
</comment>
<dbReference type="InterPro" id="IPR033900">
    <property type="entry name" value="Gram_neg_porin_domain"/>
</dbReference>